<reference evidence="3 4" key="1">
    <citation type="submission" date="2019-11" db="EMBL/GenBank/DDBJ databases">
        <authorList>
            <person name="Zhang J."/>
            <person name="Sun C."/>
        </authorList>
    </citation>
    <scope>NUCLEOTIDE SEQUENCE [LARGE SCALE GENOMIC DNA]</scope>
    <source>
        <strain evidence="4">sp2</strain>
    </source>
</reference>
<sequence length="375" mass="40053">MGRRVLIYYDARMLGHDPAGWDVEHPEWSEAVKAMIAHQYPDASLDTYRYPEGPRRLTAIIDALEDQPLGGLDWRPVTAASTTQLQRVHAGPYLSYIDSLVGQSGWLAQDTTAVSPDSVAAARLAAGAGVGACEAVAAGEGRYAFCIVRPPGHHALVDRPMGFCLYNNIAVAAAHARASLGYQRVMIWDWDMHHGNGTQALFYDDPAVLVIDSHVEAPFYPGTGHIEETGAGAGHGYHLNVPLPRGCGNAALLDVFEHVVRPAARAYRPELILISAGFDCHYLDQTCAMDETGYAALAARVSALAEECCDGRLVMMLEGGYSPEGLSSSVYAVIDALAGHAVDTVNVLPEDLGCAAVARAARCHADTIAAIARHP</sequence>
<accession>A0A6I6CX46</accession>
<dbReference type="EMBL" id="CP046415">
    <property type="protein sequence ID" value="QGT78739.1"/>
    <property type="molecule type" value="Genomic_DNA"/>
</dbReference>
<dbReference type="PANTHER" id="PTHR10625">
    <property type="entry name" value="HISTONE DEACETYLASE HDAC1-RELATED"/>
    <property type="match status" value="1"/>
</dbReference>
<dbReference type="InterPro" id="IPR023801">
    <property type="entry name" value="His_deacetylse_dom"/>
</dbReference>
<dbReference type="PANTHER" id="PTHR10625:SF11">
    <property type="entry name" value="HISTONE DEACETYLASE 14, CHLOROPLASTIC"/>
    <property type="match status" value="1"/>
</dbReference>
<keyword evidence="4" id="KW-1185">Reference proteome</keyword>
<feature type="domain" description="Histone deacetylase" evidence="2">
    <location>
        <begin position="51"/>
        <end position="336"/>
    </location>
</feature>
<evidence type="ECO:0000313" key="4">
    <source>
        <dbReference type="Proteomes" id="UP000427716"/>
    </source>
</evidence>
<dbReference type="KEGG" id="ghl:GM160_07405"/>
<evidence type="ECO:0000256" key="1">
    <source>
        <dbReference type="ARBA" id="ARBA00005947"/>
    </source>
</evidence>
<dbReference type="Gene3D" id="3.40.800.20">
    <property type="entry name" value="Histone deacetylase domain"/>
    <property type="match status" value="1"/>
</dbReference>
<name>A0A6I6CX46_9GAMM</name>
<dbReference type="CDD" id="cd09992">
    <property type="entry name" value="HDAC_classII"/>
    <property type="match status" value="1"/>
</dbReference>
<dbReference type="Proteomes" id="UP000427716">
    <property type="component" value="Chromosome"/>
</dbReference>
<dbReference type="AlphaFoldDB" id="A0A6I6CX46"/>
<evidence type="ECO:0000313" key="3">
    <source>
        <dbReference type="EMBL" id="QGT78739.1"/>
    </source>
</evidence>
<dbReference type="SUPFAM" id="SSF52768">
    <property type="entry name" value="Arginase/deacetylase"/>
    <property type="match status" value="1"/>
</dbReference>
<evidence type="ECO:0000259" key="2">
    <source>
        <dbReference type="Pfam" id="PF00850"/>
    </source>
</evidence>
<proteinExistence type="inferred from homology"/>
<dbReference type="GO" id="GO:0040029">
    <property type="term" value="P:epigenetic regulation of gene expression"/>
    <property type="evidence" value="ECO:0007669"/>
    <property type="project" value="TreeGrafter"/>
</dbReference>
<dbReference type="GO" id="GO:0005737">
    <property type="term" value="C:cytoplasm"/>
    <property type="evidence" value="ECO:0007669"/>
    <property type="project" value="TreeGrafter"/>
</dbReference>
<dbReference type="PRINTS" id="PR01270">
    <property type="entry name" value="HDASUPER"/>
</dbReference>
<dbReference type="GO" id="GO:0004407">
    <property type="term" value="F:histone deacetylase activity"/>
    <property type="evidence" value="ECO:0007669"/>
    <property type="project" value="TreeGrafter"/>
</dbReference>
<dbReference type="RefSeq" id="WP_156574261.1">
    <property type="nucleotide sequence ID" value="NZ_CP046415.1"/>
</dbReference>
<comment type="similarity">
    <text evidence="1">Belongs to the histone deacetylase family.</text>
</comment>
<gene>
    <name evidence="3" type="ORF">GM160_07405</name>
</gene>
<dbReference type="InterPro" id="IPR037138">
    <property type="entry name" value="His_deacetylse_dom_sf"/>
</dbReference>
<organism evidence="3 4">
    <name type="scientific">Guyparkeria halophila</name>
    <dbReference type="NCBI Taxonomy" id="47960"/>
    <lineage>
        <taxon>Bacteria</taxon>
        <taxon>Pseudomonadati</taxon>
        <taxon>Pseudomonadota</taxon>
        <taxon>Gammaproteobacteria</taxon>
        <taxon>Chromatiales</taxon>
        <taxon>Thioalkalibacteraceae</taxon>
        <taxon>Guyparkeria</taxon>
    </lineage>
</organism>
<dbReference type="Pfam" id="PF00850">
    <property type="entry name" value="Hist_deacetyl"/>
    <property type="match status" value="1"/>
</dbReference>
<dbReference type="InterPro" id="IPR000286">
    <property type="entry name" value="HDACs"/>
</dbReference>
<protein>
    <submittedName>
        <fullName evidence="3">Histone deacetylase</fullName>
    </submittedName>
</protein>
<dbReference type="InterPro" id="IPR023696">
    <property type="entry name" value="Ureohydrolase_dom_sf"/>
</dbReference>